<gene>
    <name evidence="4" type="ORF">METZ01_LOCUS147029</name>
</gene>
<feature type="region of interest" description="Disordered" evidence="3">
    <location>
        <begin position="121"/>
        <end position="219"/>
    </location>
</feature>
<accession>A0A381ZXY3</accession>
<evidence type="ECO:0000256" key="3">
    <source>
        <dbReference type="SAM" id="MobiDB-lite"/>
    </source>
</evidence>
<dbReference type="Pfam" id="PF00886">
    <property type="entry name" value="Ribosomal_S16"/>
    <property type="match status" value="1"/>
</dbReference>
<reference evidence="4" key="1">
    <citation type="submission" date="2018-05" db="EMBL/GenBank/DDBJ databases">
        <authorList>
            <person name="Lanie J.A."/>
            <person name="Ng W.-L."/>
            <person name="Kazmierczak K.M."/>
            <person name="Andrzejewski T.M."/>
            <person name="Davidsen T.M."/>
            <person name="Wayne K.J."/>
            <person name="Tettelin H."/>
            <person name="Glass J.I."/>
            <person name="Rusch D."/>
            <person name="Podicherti R."/>
            <person name="Tsui H.-C.T."/>
            <person name="Winkler M.E."/>
        </authorList>
    </citation>
    <scope>NUCLEOTIDE SEQUENCE</scope>
</reference>
<dbReference type="HAMAP" id="MF_00385">
    <property type="entry name" value="Ribosomal_bS16"/>
    <property type="match status" value="1"/>
</dbReference>
<feature type="compositionally biased region" description="Basic and acidic residues" evidence="3">
    <location>
        <begin position="121"/>
        <end position="131"/>
    </location>
</feature>
<feature type="compositionally biased region" description="Basic and acidic residues" evidence="3">
    <location>
        <begin position="161"/>
        <end position="177"/>
    </location>
</feature>
<dbReference type="GO" id="GO:0006412">
    <property type="term" value="P:translation"/>
    <property type="evidence" value="ECO:0007669"/>
    <property type="project" value="InterPro"/>
</dbReference>
<dbReference type="SUPFAM" id="SSF54565">
    <property type="entry name" value="Ribosomal protein S16"/>
    <property type="match status" value="1"/>
</dbReference>
<dbReference type="AlphaFoldDB" id="A0A381ZXY3"/>
<dbReference type="PANTHER" id="PTHR12919">
    <property type="entry name" value="30S RIBOSOMAL PROTEIN S16"/>
    <property type="match status" value="1"/>
</dbReference>
<organism evidence="4">
    <name type="scientific">marine metagenome</name>
    <dbReference type="NCBI Taxonomy" id="408172"/>
    <lineage>
        <taxon>unclassified sequences</taxon>
        <taxon>metagenomes</taxon>
        <taxon>ecological metagenomes</taxon>
    </lineage>
</organism>
<name>A0A381ZXY3_9ZZZZ</name>
<feature type="compositionally biased region" description="Basic and acidic residues" evidence="3">
    <location>
        <begin position="140"/>
        <end position="152"/>
    </location>
</feature>
<dbReference type="GO" id="GO:0003735">
    <property type="term" value="F:structural constituent of ribosome"/>
    <property type="evidence" value="ECO:0007669"/>
    <property type="project" value="InterPro"/>
</dbReference>
<evidence type="ECO:0000313" key="4">
    <source>
        <dbReference type="EMBL" id="SVA94175.1"/>
    </source>
</evidence>
<sequence length="219" mass="24855">MATKIRLKRIGRRNRPFYRLIVIDSRKQRDGAAIEEVGWYNPIDDGHSYDLKGDRILHWLNHGAVPTNAAHKLMRRAGIAHRWHLIQQGMDEAEIDKEMKKWELNREDVLKVRAVKKETKEVKRDKEKVSVDAKAGGGLKSKEDSEAPKVEEQTESISPVDENKESIEKLKDGDKASQDNVEESVASSGNNSDEENIAVEESVPEDAIDVEEDNSSEEE</sequence>
<dbReference type="PANTHER" id="PTHR12919:SF20">
    <property type="entry name" value="SMALL RIBOSOMAL SUBUNIT PROTEIN BS16M"/>
    <property type="match status" value="1"/>
</dbReference>
<feature type="compositionally biased region" description="Acidic residues" evidence="3">
    <location>
        <begin position="192"/>
        <end position="219"/>
    </location>
</feature>
<dbReference type="EMBL" id="UINC01023133">
    <property type="protein sequence ID" value="SVA94175.1"/>
    <property type="molecule type" value="Genomic_DNA"/>
</dbReference>
<dbReference type="NCBIfam" id="TIGR00002">
    <property type="entry name" value="S16"/>
    <property type="match status" value="1"/>
</dbReference>
<dbReference type="GO" id="GO:0015935">
    <property type="term" value="C:small ribosomal subunit"/>
    <property type="evidence" value="ECO:0007669"/>
    <property type="project" value="TreeGrafter"/>
</dbReference>
<dbReference type="GO" id="GO:0005737">
    <property type="term" value="C:cytoplasm"/>
    <property type="evidence" value="ECO:0007669"/>
    <property type="project" value="UniProtKB-ARBA"/>
</dbReference>
<dbReference type="InterPro" id="IPR023803">
    <property type="entry name" value="Ribosomal_bS16_dom_sf"/>
</dbReference>
<keyword evidence="1" id="KW-0689">Ribosomal protein</keyword>
<evidence type="ECO:0000256" key="2">
    <source>
        <dbReference type="ARBA" id="ARBA00023274"/>
    </source>
</evidence>
<evidence type="ECO:0000256" key="1">
    <source>
        <dbReference type="ARBA" id="ARBA00022980"/>
    </source>
</evidence>
<dbReference type="InterPro" id="IPR020592">
    <property type="entry name" value="Ribosomal_bS16_CS"/>
</dbReference>
<dbReference type="InterPro" id="IPR000307">
    <property type="entry name" value="Ribosomal_bS16"/>
</dbReference>
<protein>
    <recommendedName>
        <fullName evidence="5">30S ribosomal protein S16</fullName>
    </recommendedName>
</protein>
<dbReference type="Gene3D" id="3.30.1320.10">
    <property type="match status" value="1"/>
</dbReference>
<proteinExistence type="inferred from homology"/>
<dbReference type="PROSITE" id="PS00732">
    <property type="entry name" value="RIBOSOMAL_S16"/>
    <property type="match status" value="1"/>
</dbReference>
<keyword evidence="2" id="KW-0687">Ribonucleoprotein</keyword>
<evidence type="ECO:0008006" key="5">
    <source>
        <dbReference type="Google" id="ProtNLM"/>
    </source>
</evidence>